<evidence type="ECO:0000313" key="3">
    <source>
        <dbReference type="Proteomes" id="UP000283530"/>
    </source>
</evidence>
<evidence type="ECO:0000256" key="1">
    <source>
        <dbReference type="SAM" id="Phobius"/>
    </source>
</evidence>
<keyword evidence="1" id="KW-1133">Transmembrane helix</keyword>
<keyword evidence="1" id="KW-0812">Transmembrane</keyword>
<name>A0A443Q4F5_9MAGN</name>
<reference evidence="2 3" key="1">
    <citation type="journal article" date="2019" name="Nat. Plants">
        <title>Stout camphor tree genome fills gaps in understanding of flowering plant genome evolution.</title>
        <authorList>
            <person name="Chaw S.M."/>
            <person name="Liu Y.C."/>
            <person name="Wu Y.W."/>
            <person name="Wang H.Y."/>
            <person name="Lin C.I."/>
            <person name="Wu C.S."/>
            <person name="Ke H.M."/>
            <person name="Chang L.Y."/>
            <person name="Hsu C.Y."/>
            <person name="Yang H.T."/>
            <person name="Sudianto E."/>
            <person name="Hsu M.H."/>
            <person name="Wu K.P."/>
            <person name="Wang L.N."/>
            <person name="Leebens-Mack J.H."/>
            <person name="Tsai I.J."/>
        </authorList>
    </citation>
    <scope>NUCLEOTIDE SEQUENCE [LARGE SCALE GENOMIC DNA]</scope>
    <source>
        <strain evidence="3">cv. Chaw 1501</strain>
        <tissue evidence="2">Young leaves</tissue>
    </source>
</reference>
<dbReference type="Proteomes" id="UP000283530">
    <property type="component" value="Unassembled WGS sequence"/>
</dbReference>
<protein>
    <submittedName>
        <fullName evidence="2">Uncharacterized protein</fullName>
    </submittedName>
</protein>
<feature type="transmembrane region" description="Helical" evidence="1">
    <location>
        <begin position="206"/>
        <end position="231"/>
    </location>
</feature>
<accession>A0A443Q4F5</accession>
<proteinExistence type="predicted"/>
<keyword evidence="1" id="KW-0472">Membrane</keyword>
<feature type="transmembrane region" description="Helical" evidence="1">
    <location>
        <begin position="252"/>
        <end position="270"/>
    </location>
</feature>
<sequence>MSNAEKEGEEDSRQLTRIFTATYRRWSSRREFHRNIWPESLRDQGDERMRRIRAAGKGTRYQRSERFNIVHRIGLSIASDSKLYRLVKPLSPPFSFHSTQQQPLSLSFFHLSRSLSLPHSLLPHEAGPRRRQLRSSPANSSPFSILSSHLSSLIHSLISLSPISYCHRPGIITVAVGDLHDHRRPPPNPPLYFPISPSLYFPISNLYFSISFSVFFLNFSSSLIFLAANMIELPIHLILSSHFSFHPCCQRVSALPHPFHFFLFILYFFLPPLPLLPTWDDSHRRGPPIKWAPTTSDDHHHFRVDPASLSSPISSFTVWFRYKHIVWMLTSAFFVFIR</sequence>
<keyword evidence="3" id="KW-1185">Reference proteome</keyword>
<dbReference type="AlphaFoldDB" id="A0A443Q4F5"/>
<gene>
    <name evidence="2" type="ORF">CKAN_02738300</name>
</gene>
<organism evidence="2 3">
    <name type="scientific">Cinnamomum micranthum f. kanehirae</name>
    <dbReference type="NCBI Taxonomy" id="337451"/>
    <lineage>
        <taxon>Eukaryota</taxon>
        <taxon>Viridiplantae</taxon>
        <taxon>Streptophyta</taxon>
        <taxon>Embryophyta</taxon>
        <taxon>Tracheophyta</taxon>
        <taxon>Spermatophyta</taxon>
        <taxon>Magnoliopsida</taxon>
        <taxon>Magnoliidae</taxon>
        <taxon>Laurales</taxon>
        <taxon>Lauraceae</taxon>
        <taxon>Cinnamomum</taxon>
    </lineage>
</organism>
<feature type="transmembrane region" description="Helical" evidence="1">
    <location>
        <begin position="319"/>
        <end position="337"/>
    </location>
</feature>
<comment type="caution">
    <text evidence="2">The sequence shown here is derived from an EMBL/GenBank/DDBJ whole genome shotgun (WGS) entry which is preliminary data.</text>
</comment>
<dbReference type="EMBL" id="QPKB01000212">
    <property type="protein sequence ID" value="RWR97913.1"/>
    <property type="molecule type" value="Genomic_DNA"/>
</dbReference>
<evidence type="ECO:0000313" key="2">
    <source>
        <dbReference type="EMBL" id="RWR97913.1"/>
    </source>
</evidence>